<feature type="non-terminal residue" evidence="1">
    <location>
        <position position="60"/>
    </location>
</feature>
<dbReference type="EMBL" id="CAJDYZ010012473">
    <property type="protein sequence ID" value="CAD1480668.1"/>
    <property type="molecule type" value="Genomic_DNA"/>
</dbReference>
<protein>
    <submittedName>
        <fullName evidence="1">Uncharacterized protein</fullName>
    </submittedName>
</protein>
<organism evidence="1 2">
    <name type="scientific">Heterotrigona itama</name>
    <dbReference type="NCBI Taxonomy" id="395501"/>
    <lineage>
        <taxon>Eukaryota</taxon>
        <taxon>Metazoa</taxon>
        <taxon>Ecdysozoa</taxon>
        <taxon>Arthropoda</taxon>
        <taxon>Hexapoda</taxon>
        <taxon>Insecta</taxon>
        <taxon>Pterygota</taxon>
        <taxon>Neoptera</taxon>
        <taxon>Endopterygota</taxon>
        <taxon>Hymenoptera</taxon>
        <taxon>Apocrita</taxon>
        <taxon>Aculeata</taxon>
        <taxon>Apoidea</taxon>
        <taxon>Anthophila</taxon>
        <taxon>Apidae</taxon>
        <taxon>Heterotrigona</taxon>
    </lineage>
</organism>
<comment type="caution">
    <text evidence="1">The sequence shown here is derived from an EMBL/GenBank/DDBJ whole genome shotgun (WGS) entry which is preliminary data.</text>
</comment>
<keyword evidence="2" id="KW-1185">Reference proteome</keyword>
<name>A0A6V7HID3_9HYME</name>
<accession>A0A6V7HID3</accession>
<feature type="non-terminal residue" evidence="1">
    <location>
        <position position="1"/>
    </location>
</feature>
<reference evidence="1" key="1">
    <citation type="submission" date="2020-07" db="EMBL/GenBank/DDBJ databases">
        <authorList>
            <person name="Nazaruddin N."/>
        </authorList>
    </citation>
    <scope>NUCLEOTIDE SEQUENCE</scope>
</reference>
<dbReference type="Proteomes" id="UP000752696">
    <property type="component" value="Unassembled WGS sequence"/>
</dbReference>
<gene>
    <name evidence="1" type="ORF">MHI_LOCUS956548</name>
</gene>
<proteinExistence type="predicted"/>
<evidence type="ECO:0000313" key="2">
    <source>
        <dbReference type="Proteomes" id="UP000752696"/>
    </source>
</evidence>
<dbReference type="AlphaFoldDB" id="A0A6V7HID3"/>
<evidence type="ECO:0000313" key="1">
    <source>
        <dbReference type="EMBL" id="CAD1480668.1"/>
    </source>
</evidence>
<sequence>FHLCALVAVEYQSLVRKDVKCVKVELEYQWYFIVIFEWVNNIANIVPFEKISGVREPENI</sequence>